<evidence type="ECO:0000313" key="7">
    <source>
        <dbReference type="EMBL" id="GMH80243.1"/>
    </source>
</evidence>
<evidence type="ECO:0000313" key="8">
    <source>
        <dbReference type="Proteomes" id="UP001165085"/>
    </source>
</evidence>
<dbReference type="Pfam" id="PF00632">
    <property type="entry name" value="HECT"/>
    <property type="match status" value="1"/>
</dbReference>
<evidence type="ECO:0000256" key="2">
    <source>
        <dbReference type="ARBA" id="ARBA00012485"/>
    </source>
</evidence>
<dbReference type="InterPro" id="IPR035983">
    <property type="entry name" value="Hect_E3_ubiquitin_ligase"/>
</dbReference>
<dbReference type="Gene3D" id="3.30.2160.10">
    <property type="entry name" value="Hect, E3 ligase catalytic domain"/>
    <property type="match status" value="1"/>
</dbReference>
<dbReference type="Proteomes" id="UP001165085">
    <property type="component" value="Unassembled WGS sequence"/>
</dbReference>
<dbReference type="GO" id="GO:0061630">
    <property type="term" value="F:ubiquitin protein ligase activity"/>
    <property type="evidence" value="ECO:0007669"/>
    <property type="project" value="UniProtKB-EC"/>
</dbReference>
<dbReference type="EMBL" id="BRXY01000242">
    <property type="protein sequence ID" value="GMH80243.1"/>
    <property type="molecule type" value="Genomic_DNA"/>
</dbReference>
<dbReference type="SMART" id="SM00119">
    <property type="entry name" value="HECTc"/>
    <property type="match status" value="1"/>
</dbReference>
<evidence type="ECO:0000256" key="5">
    <source>
        <dbReference type="PROSITE-ProRule" id="PRU00104"/>
    </source>
</evidence>
<dbReference type="PROSITE" id="PS50237">
    <property type="entry name" value="HECT"/>
    <property type="match status" value="1"/>
</dbReference>
<sequence length="852" mass="95267">MERFEFLKEVGTVKCLEGRVEGFKDRFDVNLYIKSFTKILRINSLPLVTALPSSFLSLSYSGQMGLLSNLIPFLSHVNLEFLTSCVKTVETAAFEEGSKAVVWVKTGETSSKAVVVDGDVLESVRIIWSDVAVKAVIGRCCYIEDNGRISEELKVMNEEDRRRGKWSEGWGGTAEEMAAREAKKGERRKSWFGGGEKEKGSSWAEKLKLNLFGKKKSHKKLPSALINTSSVSASLASGRTSSLPHLSKTVVEPTSKRTPFSPKDISTITPYLSILISRFTGVASHSTLTSFSPPGVTTVSGSRSFFNYLYFSKYNILQRLWLSIIRTSEATSSDYVVFGTVFLGVLMTTDDNEFRKEEFLGMHMVRRVVRRYIDLIEGRLSMRENECEDVALMNVGLKLLNSLYEINSRRPFCGVDIWRGKASEDVKRRVDGARTFEDYNSILRMDVVRCLPFSVDLRARMKLFEGLVRTVREAVQGVNERGTLKPGRRVKIIRGRVLEGGLETMNKLGKGLRERIVVGYINEAGVEEKGIDVGGLFKDFWSDLSGQAFSPGYSLFASIEGGSLYPSPMALKAHGEQDGVMLFTFLGRIVGKALFENITVQPVFAHFFLSFMRGGYNFNNMLNDLGVLDPELHKNLMFLKNYEGDAEDLCLSFTVGIDDFGSGTEVELVKGGANIDVTDKNKLRYIHLVAKFHMSDRIKKQSEAFVKGLNEVIDQSWLRIFNEQELQILISGATNGSLDLADLKRHCVYAGGYVGMDRNIVNFWKVLEEFSATEQRQLLKFVTSCERAPPLGFEGLQPPFTIQRIGISHDGEKLPSASTCFNVLKLPTYSSKSVLKQKLLMSITSGTGFEMS</sequence>
<dbReference type="Gene3D" id="3.30.2410.10">
    <property type="entry name" value="Hect, E3 ligase catalytic domain"/>
    <property type="match status" value="1"/>
</dbReference>
<reference evidence="8" key="1">
    <citation type="journal article" date="2023" name="Commun. Biol.">
        <title>Genome analysis of Parmales, the sister group of diatoms, reveals the evolutionary specialization of diatoms from phago-mixotrophs to photoautotrophs.</title>
        <authorList>
            <person name="Ban H."/>
            <person name="Sato S."/>
            <person name="Yoshikawa S."/>
            <person name="Yamada K."/>
            <person name="Nakamura Y."/>
            <person name="Ichinomiya M."/>
            <person name="Sato N."/>
            <person name="Blanc-Mathieu R."/>
            <person name="Endo H."/>
            <person name="Kuwata A."/>
            <person name="Ogata H."/>
        </authorList>
    </citation>
    <scope>NUCLEOTIDE SEQUENCE [LARGE SCALE GENOMIC DNA]</scope>
    <source>
        <strain evidence="8">NIES 3701</strain>
    </source>
</reference>
<dbReference type="InterPro" id="IPR000569">
    <property type="entry name" value="HECT_dom"/>
</dbReference>
<evidence type="ECO:0000259" key="6">
    <source>
        <dbReference type="PROSITE" id="PS50237"/>
    </source>
</evidence>
<gene>
    <name evidence="7" type="ORF">TrST_g7806</name>
</gene>
<comment type="caution">
    <text evidence="7">The sequence shown here is derived from an EMBL/GenBank/DDBJ whole genome shotgun (WGS) entry which is preliminary data.</text>
</comment>
<dbReference type="OrthoDB" id="8068875at2759"/>
<feature type="active site" description="Glycyl thioester intermediate" evidence="5">
    <location>
        <position position="820"/>
    </location>
</feature>
<dbReference type="EC" id="2.3.2.26" evidence="2"/>
<keyword evidence="8" id="KW-1185">Reference proteome</keyword>
<dbReference type="PANTHER" id="PTHR45700">
    <property type="entry name" value="UBIQUITIN-PROTEIN LIGASE E3C"/>
    <property type="match status" value="1"/>
</dbReference>
<evidence type="ECO:0000256" key="1">
    <source>
        <dbReference type="ARBA" id="ARBA00000885"/>
    </source>
</evidence>
<dbReference type="Gene3D" id="3.90.1750.10">
    <property type="entry name" value="Hect, E3 ligase catalytic domains"/>
    <property type="match status" value="1"/>
</dbReference>
<dbReference type="SUPFAM" id="SSF56204">
    <property type="entry name" value="Hect, E3 ligase catalytic domain"/>
    <property type="match status" value="1"/>
</dbReference>
<dbReference type="FunFam" id="3.30.2410.10:FF:000009">
    <property type="entry name" value="Probable E3 ubiquitin-protein ligase HECTD2"/>
    <property type="match status" value="1"/>
</dbReference>
<feature type="domain" description="HECT" evidence="6">
    <location>
        <begin position="512"/>
        <end position="852"/>
    </location>
</feature>
<dbReference type="GO" id="GO:0006511">
    <property type="term" value="P:ubiquitin-dependent protein catabolic process"/>
    <property type="evidence" value="ECO:0007669"/>
    <property type="project" value="TreeGrafter"/>
</dbReference>
<keyword evidence="4 5" id="KW-0833">Ubl conjugation pathway</keyword>
<organism evidence="7 8">
    <name type="scientific">Triparma strigata</name>
    <dbReference type="NCBI Taxonomy" id="1606541"/>
    <lineage>
        <taxon>Eukaryota</taxon>
        <taxon>Sar</taxon>
        <taxon>Stramenopiles</taxon>
        <taxon>Ochrophyta</taxon>
        <taxon>Bolidophyceae</taxon>
        <taxon>Parmales</taxon>
        <taxon>Triparmaceae</taxon>
        <taxon>Triparma</taxon>
    </lineage>
</organism>
<dbReference type="GO" id="GO:0000209">
    <property type="term" value="P:protein polyubiquitination"/>
    <property type="evidence" value="ECO:0007669"/>
    <property type="project" value="InterPro"/>
</dbReference>
<dbReference type="InterPro" id="IPR044611">
    <property type="entry name" value="E3A/B/C-like"/>
</dbReference>
<protein>
    <recommendedName>
        <fullName evidence="2">HECT-type E3 ubiquitin transferase</fullName>
        <ecNumber evidence="2">2.3.2.26</ecNumber>
    </recommendedName>
</protein>
<dbReference type="CDD" id="cd00078">
    <property type="entry name" value="HECTc"/>
    <property type="match status" value="1"/>
</dbReference>
<proteinExistence type="predicted"/>
<evidence type="ECO:0000256" key="3">
    <source>
        <dbReference type="ARBA" id="ARBA00022679"/>
    </source>
</evidence>
<keyword evidence="3" id="KW-0808">Transferase</keyword>
<name>A0A9W7B4B6_9STRA</name>
<dbReference type="AlphaFoldDB" id="A0A9W7B4B6"/>
<comment type="catalytic activity">
    <reaction evidence="1">
        <text>S-ubiquitinyl-[E2 ubiquitin-conjugating enzyme]-L-cysteine + [acceptor protein]-L-lysine = [E2 ubiquitin-conjugating enzyme]-L-cysteine + N(6)-ubiquitinyl-[acceptor protein]-L-lysine.</text>
        <dbReference type="EC" id="2.3.2.26"/>
    </reaction>
</comment>
<evidence type="ECO:0000256" key="4">
    <source>
        <dbReference type="ARBA" id="ARBA00022786"/>
    </source>
</evidence>
<accession>A0A9W7B4B6</accession>
<dbReference type="PANTHER" id="PTHR45700:SF2">
    <property type="entry name" value="UBIQUITIN-PROTEIN LIGASE E3C"/>
    <property type="match status" value="1"/>
</dbReference>
<dbReference type="FunFam" id="3.30.2160.10:FF:000002">
    <property type="entry name" value="Putative Ubiquitin-protein ligase E3C"/>
    <property type="match status" value="1"/>
</dbReference>